<dbReference type="InterPro" id="IPR023271">
    <property type="entry name" value="Aquaporin-like"/>
</dbReference>
<proteinExistence type="inferred from homology"/>
<dbReference type="GO" id="GO:0005886">
    <property type="term" value="C:plasma membrane"/>
    <property type="evidence" value="ECO:0007669"/>
    <property type="project" value="TreeGrafter"/>
</dbReference>
<gene>
    <name evidence="7" type="ORF">OSB1V03_LOCUS7542</name>
</gene>
<accession>A0A7R9KSB0</accession>
<dbReference type="Pfam" id="PF00230">
    <property type="entry name" value="MIP"/>
    <property type="match status" value="1"/>
</dbReference>
<feature type="transmembrane region" description="Helical" evidence="6">
    <location>
        <begin position="107"/>
        <end position="128"/>
    </location>
</feature>
<evidence type="ECO:0000313" key="7">
    <source>
        <dbReference type="EMBL" id="CAD7627112.1"/>
    </source>
</evidence>
<comment type="subcellular location">
    <subcellularLocation>
        <location evidence="1">Membrane</location>
        <topology evidence="1">Multi-pass membrane protein</topology>
    </subcellularLocation>
</comment>
<keyword evidence="4 6" id="KW-1133">Transmembrane helix</keyword>
<evidence type="ECO:0000256" key="1">
    <source>
        <dbReference type="ARBA" id="ARBA00004141"/>
    </source>
</evidence>
<evidence type="ECO:0000256" key="6">
    <source>
        <dbReference type="SAM" id="Phobius"/>
    </source>
</evidence>
<dbReference type="InterPro" id="IPR034294">
    <property type="entry name" value="Aquaporin_transptr"/>
</dbReference>
<dbReference type="PANTHER" id="PTHR19139">
    <property type="entry name" value="AQUAPORIN TRANSPORTER"/>
    <property type="match status" value="1"/>
</dbReference>
<dbReference type="EMBL" id="OC859019">
    <property type="protein sequence ID" value="CAD7627112.1"/>
    <property type="molecule type" value="Genomic_DNA"/>
</dbReference>
<evidence type="ECO:0000313" key="8">
    <source>
        <dbReference type="Proteomes" id="UP000759131"/>
    </source>
</evidence>
<evidence type="ECO:0000256" key="2">
    <source>
        <dbReference type="ARBA" id="ARBA00006175"/>
    </source>
</evidence>
<dbReference type="Gene3D" id="1.20.1080.10">
    <property type="entry name" value="Glycerol uptake facilitator protein"/>
    <property type="match status" value="1"/>
</dbReference>
<keyword evidence="3 6" id="KW-0812">Transmembrane</keyword>
<dbReference type="OrthoDB" id="3222at2759"/>
<evidence type="ECO:0000256" key="3">
    <source>
        <dbReference type="ARBA" id="ARBA00022692"/>
    </source>
</evidence>
<name>A0A7R9KSB0_9ACAR</name>
<dbReference type="InterPro" id="IPR000425">
    <property type="entry name" value="MIP"/>
</dbReference>
<sequence length="155" mass="17728">MSFFWKSKHNKQKKLYHRRDNSLNVYHYLTFGRNKDVSVIEPSDKQFVCRQKNKKKQLTATLIRNQFECIFYVLGEVVEDCERVSVTGHQGMGPLGISVAHDQLNSWQIFGVEFVLTFLVVFTIFATLDPNRKSLGSDSLSIGIAYLVCSLTGSE</sequence>
<dbReference type="SUPFAM" id="SSF81338">
    <property type="entry name" value="Aquaporin-like"/>
    <property type="match status" value="1"/>
</dbReference>
<reference evidence="7" key="1">
    <citation type="submission" date="2020-11" db="EMBL/GenBank/DDBJ databases">
        <authorList>
            <person name="Tran Van P."/>
        </authorList>
    </citation>
    <scope>NUCLEOTIDE SEQUENCE</scope>
</reference>
<dbReference type="Proteomes" id="UP000759131">
    <property type="component" value="Unassembled WGS sequence"/>
</dbReference>
<organism evidence="7">
    <name type="scientific">Medioppia subpectinata</name>
    <dbReference type="NCBI Taxonomy" id="1979941"/>
    <lineage>
        <taxon>Eukaryota</taxon>
        <taxon>Metazoa</taxon>
        <taxon>Ecdysozoa</taxon>
        <taxon>Arthropoda</taxon>
        <taxon>Chelicerata</taxon>
        <taxon>Arachnida</taxon>
        <taxon>Acari</taxon>
        <taxon>Acariformes</taxon>
        <taxon>Sarcoptiformes</taxon>
        <taxon>Oribatida</taxon>
        <taxon>Brachypylina</taxon>
        <taxon>Oppioidea</taxon>
        <taxon>Oppiidae</taxon>
        <taxon>Medioppia</taxon>
    </lineage>
</organism>
<keyword evidence="5 6" id="KW-0472">Membrane</keyword>
<comment type="similarity">
    <text evidence="2">Belongs to the MIP/aquaporin (TC 1.A.8) family.</text>
</comment>
<dbReference type="GO" id="GO:0015267">
    <property type="term" value="F:channel activity"/>
    <property type="evidence" value="ECO:0007669"/>
    <property type="project" value="InterPro"/>
</dbReference>
<keyword evidence="8" id="KW-1185">Reference proteome</keyword>
<dbReference type="EMBL" id="CAJPIZ010004444">
    <property type="protein sequence ID" value="CAG2107542.1"/>
    <property type="molecule type" value="Genomic_DNA"/>
</dbReference>
<protein>
    <submittedName>
        <fullName evidence="7">Uncharacterized protein</fullName>
    </submittedName>
</protein>
<dbReference type="PANTHER" id="PTHR19139:SF199">
    <property type="entry name" value="MIP17260P"/>
    <property type="match status" value="1"/>
</dbReference>
<evidence type="ECO:0000256" key="5">
    <source>
        <dbReference type="ARBA" id="ARBA00023136"/>
    </source>
</evidence>
<dbReference type="AlphaFoldDB" id="A0A7R9KSB0"/>
<evidence type="ECO:0000256" key="4">
    <source>
        <dbReference type="ARBA" id="ARBA00022989"/>
    </source>
</evidence>